<organism evidence="1 2">
    <name type="scientific">Pleurodeles waltl</name>
    <name type="common">Iberian ribbed newt</name>
    <dbReference type="NCBI Taxonomy" id="8319"/>
    <lineage>
        <taxon>Eukaryota</taxon>
        <taxon>Metazoa</taxon>
        <taxon>Chordata</taxon>
        <taxon>Craniata</taxon>
        <taxon>Vertebrata</taxon>
        <taxon>Euteleostomi</taxon>
        <taxon>Amphibia</taxon>
        <taxon>Batrachia</taxon>
        <taxon>Caudata</taxon>
        <taxon>Salamandroidea</taxon>
        <taxon>Salamandridae</taxon>
        <taxon>Pleurodelinae</taxon>
        <taxon>Pleurodeles</taxon>
    </lineage>
</organism>
<keyword evidence="2" id="KW-1185">Reference proteome</keyword>
<reference evidence="1" key="1">
    <citation type="journal article" date="2022" name="bioRxiv">
        <title>Sequencing and chromosome-scale assembly of the giantPleurodeles waltlgenome.</title>
        <authorList>
            <person name="Brown T."/>
            <person name="Elewa A."/>
            <person name="Iarovenko S."/>
            <person name="Subramanian E."/>
            <person name="Araus A.J."/>
            <person name="Petzold A."/>
            <person name="Susuki M."/>
            <person name="Suzuki K.-i.T."/>
            <person name="Hayashi T."/>
            <person name="Toyoda A."/>
            <person name="Oliveira C."/>
            <person name="Osipova E."/>
            <person name="Leigh N.D."/>
            <person name="Simon A."/>
            <person name="Yun M.H."/>
        </authorList>
    </citation>
    <scope>NUCLEOTIDE SEQUENCE</scope>
    <source>
        <strain evidence="1">20211129_DDA</strain>
        <tissue evidence="1">Liver</tissue>
    </source>
</reference>
<name>A0AAV7WR03_PLEWA</name>
<dbReference type="EMBL" id="JANPWB010000001">
    <property type="protein sequence ID" value="KAJ1215116.1"/>
    <property type="molecule type" value="Genomic_DNA"/>
</dbReference>
<gene>
    <name evidence="1" type="ORF">NDU88_002726</name>
</gene>
<sequence length="75" mass="8192">MPAVSGPVTVLQLLPPTKFTTPVGSREEQMAQVIRTAGSPLVYRLSGLGPGASSLHIRHLRRLDTPRAIERIYTK</sequence>
<dbReference type="AlphaFoldDB" id="A0AAV7WR03"/>
<evidence type="ECO:0000313" key="2">
    <source>
        <dbReference type="Proteomes" id="UP001066276"/>
    </source>
</evidence>
<dbReference type="Proteomes" id="UP001066276">
    <property type="component" value="Chromosome 1_1"/>
</dbReference>
<proteinExistence type="predicted"/>
<accession>A0AAV7WR03</accession>
<comment type="caution">
    <text evidence="1">The sequence shown here is derived from an EMBL/GenBank/DDBJ whole genome shotgun (WGS) entry which is preliminary data.</text>
</comment>
<protein>
    <submittedName>
        <fullName evidence="1">Uncharacterized protein</fullName>
    </submittedName>
</protein>
<evidence type="ECO:0000313" key="1">
    <source>
        <dbReference type="EMBL" id="KAJ1215116.1"/>
    </source>
</evidence>